<dbReference type="OrthoDB" id="4428077at2"/>
<evidence type="ECO:0000313" key="4">
    <source>
        <dbReference type="Proteomes" id="UP000011760"/>
    </source>
</evidence>
<feature type="transmembrane region" description="Helical" evidence="1">
    <location>
        <begin position="45"/>
        <end position="67"/>
    </location>
</feature>
<dbReference type="Gene3D" id="1.20.120.1220">
    <property type="match status" value="1"/>
</dbReference>
<keyword evidence="1" id="KW-0472">Membrane</keyword>
<dbReference type="InterPro" id="IPR000045">
    <property type="entry name" value="Prepilin_IV_endopep_pep"/>
</dbReference>
<name>M1ULL2_9CORY</name>
<accession>M1ULL2</accession>
<keyword evidence="1" id="KW-0812">Transmembrane</keyword>
<protein>
    <submittedName>
        <fullName evidence="3">Signal peptidase, membrane protein</fullName>
    </submittedName>
</protein>
<feature type="transmembrane region" description="Helical" evidence="1">
    <location>
        <begin position="74"/>
        <end position="107"/>
    </location>
</feature>
<gene>
    <name evidence="3" type="ORF">H924_07685</name>
</gene>
<dbReference type="HOGENOM" id="CLU_057101_11_1_11"/>
<keyword evidence="1" id="KW-1133">Transmembrane helix</keyword>
<sequence>MGHFIFALWCALLVFWDLRWRRLPNWLTLSGALFINLWAALQDPLWMGGGLLWAGLYFLTAVLFGGIGGGDVKFAAGLGTAVFSLGAEALVLAIVGSSLISVLLGGILRVMKGRRGVVYIPHGPSMSIASTCAYVIFM</sequence>
<dbReference type="RefSeq" id="WP_015651410.1">
    <property type="nucleotide sequence ID" value="NC_020506.1"/>
</dbReference>
<feature type="domain" description="Prepilin type IV endopeptidase peptidase" evidence="2">
    <location>
        <begin position="4"/>
        <end position="105"/>
    </location>
</feature>
<organism evidence="3 4">
    <name type="scientific">Corynebacterium callunae DSM 20147</name>
    <dbReference type="NCBI Taxonomy" id="1121353"/>
    <lineage>
        <taxon>Bacteria</taxon>
        <taxon>Bacillati</taxon>
        <taxon>Actinomycetota</taxon>
        <taxon>Actinomycetes</taxon>
        <taxon>Mycobacteriales</taxon>
        <taxon>Corynebacteriaceae</taxon>
        <taxon>Corynebacterium</taxon>
    </lineage>
</organism>
<evidence type="ECO:0000256" key="1">
    <source>
        <dbReference type="SAM" id="Phobius"/>
    </source>
</evidence>
<dbReference type="GO" id="GO:0016020">
    <property type="term" value="C:membrane"/>
    <property type="evidence" value="ECO:0007669"/>
    <property type="project" value="InterPro"/>
</dbReference>
<proteinExistence type="predicted"/>
<evidence type="ECO:0000313" key="3">
    <source>
        <dbReference type="EMBL" id="AGG66979.1"/>
    </source>
</evidence>
<reference evidence="3 4" key="1">
    <citation type="submission" date="2013-02" db="EMBL/GenBank/DDBJ databases">
        <title>The complete genome sequence of Corynebacterium callunae DSM 20147.</title>
        <authorList>
            <person name="Ruckert C."/>
            <person name="Albersmeier A."/>
            <person name="Kalinowski J."/>
        </authorList>
    </citation>
    <scope>NUCLEOTIDE SEQUENCE [LARGE SCALE GENOMIC DNA]</scope>
    <source>
        <strain evidence="3 4">DSM 20147</strain>
    </source>
</reference>
<dbReference type="KEGG" id="ccn:H924_07685"/>
<dbReference type="GO" id="GO:0004190">
    <property type="term" value="F:aspartic-type endopeptidase activity"/>
    <property type="evidence" value="ECO:0007669"/>
    <property type="project" value="InterPro"/>
</dbReference>
<evidence type="ECO:0000259" key="2">
    <source>
        <dbReference type="Pfam" id="PF01478"/>
    </source>
</evidence>
<dbReference type="AlphaFoldDB" id="M1ULL2"/>
<keyword evidence="4" id="KW-1185">Reference proteome</keyword>
<dbReference type="eggNOG" id="COG1989">
    <property type="taxonomic scope" value="Bacteria"/>
</dbReference>
<dbReference type="Pfam" id="PF01478">
    <property type="entry name" value="Peptidase_A24"/>
    <property type="match status" value="1"/>
</dbReference>
<dbReference type="STRING" id="1121353.H924_07685"/>
<dbReference type="PATRIC" id="fig|1121353.3.peg.1567"/>
<dbReference type="EMBL" id="CP004354">
    <property type="protein sequence ID" value="AGG66979.1"/>
    <property type="molecule type" value="Genomic_DNA"/>
</dbReference>
<dbReference type="Proteomes" id="UP000011760">
    <property type="component" value="Chromosome"/>
</dbReference>